<dbReference type="GeneID" id="69640527"/>
<proteinExistence type="predicted"/>
<keyword evidence="3" id="KW-1185">Reference proteome</keyword>
<keyword evidence="1" id="KW-0812">Transmembrane</keyword>
<evidence type="ECO:0000313" key="3">
    <source>
        <dbReference type="Proteomes" id="UP000218796"/>
    </source>
</evidence>
<dbReference type="Pfam" id="PF11120">
    <property type="entry name" value="CBP_BcsF"/>
    <property type="match status" value="1"/>
</dbReference>
<comment type="caution">
    <text evidence="2">The sequence shown here is derived from an EMBL/GenBank/DDBJ whole genome shotgun (WGS) entry which is preliminary data.</text>
</comment>
<feature type="transmembrane region" description="Helical" evidence="1">
    <location>
        <begin position="6"/>
        <end position="25"/>
    </location>
</feature>
<evidence type="ECO:0000256" key="1">
    <source>
        <dbReference type="SAM" id="Phobius"/>
    </source>
</evidence>
<dbReference type="InterPro" id="IPR019995">
    <property type="entry name" value="Cellulose_BcsF/YhjT"/>
</dbReference>
<dbReference type="OrthoDB" id="6469731at2"/>
<keyword evidence="1" id="KW-1133">Transmembrane helix</keyword>
<accession>A0A2A2MCC4</accession>
<name>A0A2A2MCC4_9GAMM</name>
<dbReference type="AlphaFoldDB" id="A0A2A2MCC4"/>
<dbReference type="EMBL" id="NQMS01000004">
    <property type="protein sequence ID" value="PAV96405.1"/>
    <property type="molecule type" value="Genomic_DNA"/>
</dbReference>
<evidence type="ECO:0000313" key="2">
    <source>
        <dbReference type="EMBL" id="PAV96405.1"/>
    </source>
</evidence>
<organism evidence="2 3">
    <name type="scientific">Hafnia paralvei</name>
    <dbReference type="NCBI Taxonomy" id="546367"/>
    <lineage>
        <taxon>Bacteria</taxon>
        <taxon>Pseudomonadati</taxon>
        <taxon>Pseudomonadota</taxon>
        <taxon>Gammaproteobacteria</taxon>
        <taxon>Enterobacterales</taxon>
        <taxon>Hafniaceae</taxon>
        <taxon>Hafnia</taxon>
    </lineage>
</organism>
<dbReference type="KEGG" id="hpar:AL518_05550"/>
<protein>
    <submittedName>
        <fullName evidence="2">Cellulose biosynthesis protein BcsF</fullName>
    </submittedName>
</protein>
<dbReference type="NCBIfam" id="TIGR03493">
    <property type="entry name" value="cellullose_BcsF"/>
    <property type="match status" value="1"/>
</dbReference>
<dbReference type="Proteomes" id="UP000218796">
    <property type="component" value="Unassembled WGS sequence"/>
</dbReference>
<keyword evidence="1" id="KW-0472">Membrane</keyword>
<dbReference type="RefSeq" id="WP_008815583.1">
    <property type="nucleotide sequence ID" value="NZ_CALECD010000087.1"/>
</dbReference>
<sequence length="73" mass="8625">MMNSMDILQIIIVCAVILLPLGYYLRKKLPHILQSIRQVLFTPRYLKSEGILRRNTRLQRNTSVTVDRKNDQK</sequence>
<gene>
    <name evidence="2" type="primary">bcsF</name>
    <name evidence="2" type="ORF">CJD50_11915</name>
</gene>
<reference evidence="2 3" key="1">
    <citation type="submission" date="2017-08" db="EMBL/GenBank/DDBJ databases">
        <title>Draft Genome Sequence of Hafnia alvei CITHA-6 Isolated from Raw Bovine Milk.</title>
        <authorList>
            <person name="Culligan E.P."/>
            <person name="Mcsweeney A."/>
            <person name="O'Doherty C."/>
            <person name="Gleeson E."/>
            <person name="O'Riordan D."/>
            <person name="Sleator R.D."/>
        </authorList>
    </citation>
    <scope>NUCLEOTIDE SEQUENCE [LARGE SCALE GENOMIC DNA]</scope>
    <source>
        <strain evidence="2 3">CITHA-6</strain>
    </source>
</reference>